<feature type="transmembrane region" description="Helical" evidence="1">
    <location>
        <begin position="43"/>
        <end position="61"/>
    </location>
</feature>
<name>A0A0C3G5S0_PILCF</name>
<feature type="transmembrane region" description="Helical" evidence="1">
    <location>
        <begin position="73"/>
        <end position="95"/>
    </location>
</feature>
<sequence length="120" mass="12015">MRLTTPLTLLAAAAAATPVAGGPLAYAACQTGKYVRSKTPDVIWSHTPSSLALLLGIIIFGSNTHLFEGCNGLAVACYAAAGFTFGVTIVAVPPAIMGCNIGLGTCMATCATVGLFAPTP</sequence>
<evidence type="ECO:0000256" key="1">
    <source>
        <dbReference type="SAM" id="Phobius"/>
    </source>
</evidence>
<keyword evidence="1" id="KW-0812">Transmembrane</keyword>
<protein>
    <submittedName>
        <fullName evidence="3">Uncharacterized protein</fullName>
    </submittedName>
</protein>
<organism evidence="3 4">
    <name type="scientific">Piloderma croceum (strain F 1598)</name>
    <dbReference type="NCBI Taxonomy" id="765440"/>
    <lineage>
        <taxon>Eukaryota</taxon>
        <taxon>Fungi</taxon>
        <taxon>Dikarya</taxon>
        <taxon>Basidiomycota</taxon>
        <taxon>Agaricomycotina</taxon>
        <taxon>Agaricomycetes</taxon>
        <taxon>Agaricomycetidae</taxon>
        <taxon>Atheliales</taxon>
        <taxon>Atheliaceae</taxon>
        <taxon>Piloderma</taxon>
    </lineage>
</organism>
<dbReference type="HOGENOM" id="CLU_166294_1_0_1"/>
<dbReference type="PANTHER" id="PTHR37475:SF1">
    <property type="entry name" value="ZYGOTE-SPECIFIC PROTEIN"/>
    <property type="match status" value="1"/>
</dbReference>
<keyword evidence="1" id="KW-1133">Transmembrane helix</keyword>
<dbReference type="STRING" id="765440.A0A0C3G5S0"/>
<gene>
    <name evidence="3" type="ORF">PILCRDRAFT_815570</name>
</gene>
<evidence type="ECO:0000256" key="2">
    <source>
        <dbReference type="SAM" id="SignalP"/>
    </source>
</evidence>
<dbReference type="PANTHER" id="PTHR37475">
    <property type="entry name" value="ZYGOTE-SPECIFIC CLASS V COPY B GENE PROTEIN"/>
    <property type="match status" value="1"/>
</dbReference>
<feature type="transmembrane region" description="Helical" evidence="1">
    <location>
        <begin position="101"/>
        <end position="119"/>
    </location>
</feature>
<keyword evidence="4" id="KW-1185">Reference proteome</keyword>
<dbReference type="InParanoid" id="A0A0C3G5S0"/>
<dbReference type="Proteomes" id="UP000054166">
    <property type="component" value="Unassembled WGS sequence"/>
</dbReference>
<dbReference type="AlphaFoldDB" id="A0A0C3G5S0"/>
<keyword evidence="1" id="KW-0472">Membrane</keyword>
<reference evidence="3 4" key="1">
    <citation type="submission" date="2014-04" db="EMBL/GenBank/DDBJ databases">
        <authorList>
            <consortium name="DOE Joint Genome Institute"/>
            <person name="Kuo A."/>
            <person name="Tarkka M."/>
            <person name="Buscot F."/>
            <person name="Kohler A."/>
            <person name="Nagy L.G."/>
            <person name="Floudas D."/>
            <person name="Copeland A."/>
            <person name="Barry K.W."/>
            <person name="Cichocki N."/>
            <person name="Veneault-Fourrey C."/>
            <person name="LaButti K."/>
            <person name="Lindquist E.A."/>
            <person name="Lipzen A."/>
            <person name="Lundell T."/>
            <person name="Morin E."/>
            <person name="Murat C."/>
            <person name="Sun H."/>
            <person name="Tunlid A."/>
            <person name="Henrissat B."/>
            <person name="Grigoriev I.V."/>
            <person name="Hibbett D.S."/>
            <person name="Martin F."/>
            <person name="Nordberg H.P."/>
            <person name="Cantor M.N."/>
            <person name="Hua S.X."/>
        </authorList>
    </citation>
    <scope>NUCLEOTIDE SEQUENCE [LARGE SCALE GENOMIC DNA]</scope>
    <source>
        <strain evidence="3 4">F 1598</strain>
    </source>
</reference>
<evidence type="ECO:0000313" key="3">
    <source>
        <dbReference type="EMBL" id="KIM87109.1"/>
    </source>
</evidence>
<dbReference type="EMBL" id="KN832980">
    <property type="protein sequence ID" value="KIM87109.1"/>
    <property type="molecule type" value="Genomic_DNA"/>
</dbReference>
<keyword evidence="2" id="KW-0732">Signal</keyword>
<feature type="chain" id="PRO_5002174520" evidence="2">
    <location>
        <begin position="22"/>
        <end position="120"/>
    </location>
</feature>
<accession>A0A0C3G5S0</accession>
<dbReference type="OrthoDB" id="10063670at2759"/>
<reference evidence="4" key="2">
    <citation type="submission" date="2015-01" db="EMBL/GenBank/DDBJ databases">
        <title>Evolutionary Origins and Diversification of the Mycorrhizal Mutualists.</title>
        <authorList>
            <consortium name="DOE Joint Genome Institute"/>
            <consortium name="Mycorrhizal Genomics Consortium"/>
            <person name="Kohler A."/>
            <person name="Kuo A."/>
            <person name="Nagy L.G."/>
            <person name="Floudas D."/>
            <person name="Copeland A."/>
            <person name="Barry K.W."/>
            <person name="Cichocki N."/>
            <person name="Veneault-Fourrey C."/>
            <person name="LaButti K."/>
            <person name="Lindquist E.A."/>
            <person name="Lipzen A."/>
            <person name="Lundell T."/>
            <person name="Morin E."/>
            <person name="Murat C."/>
            <person name="Riley R."/>
            <person name="Ohm R."/>
            <person name="Sun H."/>
            <person name="Tunlid A."/>
            <person name="Henrissat B."/>
            <person name="Grigoriev I.V."/>
            <person name="Hibbett D.S."/>
            <person name="Martin F."/>
        </authorList>
    </citation>
    <scope>NUCLEOTIDE SEQUENCE [LARGE SCALE GENOMIC DNA]</scope>
    <source>
        <strain evidence="4">F 1598</strain>
    </source>
</reference>
<evidence type="ECO:0000313" key="4">
    <source>
        <dbReference type="Proteomes" id="UP000054166"/>
    </source>
</evidence>
<proteinExistence type="predicted"/>
<feature type="signal peptide" evidence="2">
    <location>
        <begin position="1"/>
        <end position="21"/>
    </location>
</feature>